<sequence>MQRVKLDRTDRHILHDLQENGRMTNVELANRAGISAPPCLRRVRALEESGCIHGYHAAVDPKVLGYNVTAFAHVGLDSQAEADLRAFENLVASWDNVRECHMLAGETDFILKIVAQDWDDYQRFLTTQLTVAPHVTHVKSALAIRTGKYRPGVPIEIDSDRKPRSDLYLGAKLDQSVGG</sequence>
<dbReference type="Pfam" id="PF13412">
    <property type="entry name" value="HTH_24"/>
    <property type="match status" value="1"/>
</dbReference>
<dbReference type="InterPro" id="IPR000485">
    <property type="entry name" value="AsnC-type_HTH_dom"/>
</dbReference>
<dbReference type="Pfam" id="PF01037">
    <property type="entry name" value="AsnC_trans_reg"/>
    <property type="match status" value="1"/>
</dbReference>
<dbReference type="RefSeq" id="WP_066132387.1">
    <property type="nucleotide sequence ID" value="NZ_CP014525.1"/>
</dbReference>
<dbReference type="GO" id="GO:0043565">
    <property type="term" value="F:sequence-specific DNA binding"/>
    <property type="evidence" value="ECO:0007669"/>
    <property type="project" value="InterPro"/>
</dbReference>
<evidence type="ECO:0000256" key="1">
    <source>
        <dbReference type="ARBA" id="ARBA00023015"/>
    </source>
</evidence>
<dbReference type="InterPro" id="IPR019888">
    <property type="entry name" value="Tscrpt_reg_AsnC-like"/>
</dbReference>
<dbReference type="GO" id="GO:0005829">
    <property type="term" value="C:cytosol"/>
    <property type="evidence" value="ECO:0007669"/>
    <property type="project" value="TreeGrafter"/>
</dbReference>
<evidence type="ECO:0000259" key="4">
    <source>
        <dbReference type="PROSITE" id="PS50956"/>
    </source>
</evidence>
<dbReference type="PANTHER" id="PTHR30154:SF34">
    <property type="entry name" value="TRANSCRIPTIONAL REGULATOR AZLB"/>
    <property type="match status" value="1"/>
</dbReference>
<evidence type="ECO:0000256" key="3">
    <source>
        <dbReference type="ARBA" id="ARBA00023163"/>
    </source>
</evidence>
<dbReference type="InterPro" id="IPR036388">
    <property type="entry name" value="WH-like_DNA-bd_sf"/>
</dbReference>
<feature type="domain" description="HTH asnC-type" evidence="4">
    <location>
        <begin position="6"/>
        <end position="67"/>
    </location>
</feature>
<dbReference type="SUPFAM" id="SSF54909">
    <property type="entry name" value="Dimeric alpha+beta barrel"/>
    <property type="match status" value="1"/>
</dbReference>
<dbReference type="InterPro" id="IPR036390">
    <property type="entry name" value="WH_DNA-bd_sf"/>
</dbReference>
<dbReference type="InterPro" id="IPR019887">
    <property type="entry name" value="Tscrpt_reg_AsnC/Lrp_C"/>
</dbReference>
<dbReference type="Gene3D" id="3.30.70.920">
    <property type="match status" value="1"/>
</dbReference>
<dbReference type="PANTHER" id="PTHR30154">
    <property type="entry name" value="LEUCINE-RESPONSIVE REGULATORY PROTEIN"/>
    <property type="match status" value="1"/>
</dbReference>
<keyword evidence="1" id="KW-0805">Transcription regulation</keyword>
<dbReference type="SUPFAM" id="SSF46785">
    <property type="entry name" value="Winged helix' DNA-binding domain"/>
    <property type="match status" value="1"/>
</dbReference>
<dbReference type="InterPro" id="IPR011991">
    <property type="entry name" value="ArsR-like_HTH"/>
</dbReference>
<dbReference type="SMART" id="SM00344">
    <property type="entry name" value="HTH_ASNC"/>
    <property type="match status" value="1"/>
</dbReference>
<accession>A0A143DBF2</accession>
<evidence type="ECO:0000313" key="6">
    <source>
        <dbReference type="Proteomes" id="UP000076066"/>
    </source>
</evidence>
<name>A0A143DBF2_9PROT</name>
<evidence type="ECO:0000313" key="5">
    <source>
        <dbReference type="EMBL" id="AMW34032.1"/>
    </source>
</evidence>
<dbReference type="EMBL" id="CP014525">
    <property type="protein sequence ID" value="AMW34032.1"/>
    <property type="molecule type" value="Genomic_DNA"/>
</dbReference>
<organism evidence="5 6">
    <name type="scientific">Haematospirillum jordaniae</name>
    <dbReference type="NCBI Taxonomy" id="1549855"/>
    <lineage>
        <taxon>Bacteria</taxon>
        <taxon>Pseudomonadati</taxon>
        <taxon>Pseudomonadota</taxon>
        <taxon>Alphaproteobacteria</taxon>
        <taxon>Rhodospirillales</taxon>
        <taxon>Novispirillaceae</taxon>
        <taxon>Haematospirillum</taxon>
    </lineage>
</organism>
<dbReference type="PRINTS" id="PR00033">
    <property type="entry name" value="HTHASNC"/>
</dbReference>
<evidence type="ECO:0000256" key="2">
    <source>
        <dbReference type="ARBA" id="ARBA00023125"/>
    </source>
</evidence>
<dbReference type="GO" id="GO:0043200">
    <property type="term" value="P:response to amino acid"/>
    <property type="evidence" value="ECO:0007669"/>
    <property type="project" value="TreeGrafter"/>
</dbReference>
<reference evidence="5 6" key="1">
    <citation type="submission" date="2016-02" db="EMBL/GenBank/DDBJ databases">
        <title>Complete Genome of H5569, the type strain of the newly described species Haematospirillium jordaniae.</title>
        <authorList>
            <person name="Nicholson A.C."/>
            <person name="Humrighouse B.W."/>
            <person name="Loparov V."/>
            <person name="McQuiston J.R."/>
        </authorList>
    </citation>
    <scope>NUCLEOTIDE SEQUENCE [LARGE SCALE GENOMIC DNA]</scope>
    <source>
        <strain evidence="5 6">H5569</strain>
    </source>
</reference>
<keyword evidence="3" id="KW-0804">Transcription</keyword>
<dbReference type="GeneID" id="53315794"/>
<gene>
    <name evidence="5" type="ORF">AY555_01305</name>
</gene>
<dbReference type="OrthoDB" id="9813313at2"/>
<keyword evidence="6" id="KW-1185">Reference proteome</keyword>
<dbReference type="PROSITE" id="PS50956">
    <property type="entry name" value="HTH_ASNC_2"/>
    <property type="match status" value="1"/>
</dbReference>
<protein>
    <submittedName>
        <fullName evidence="5">ArsR family transcriptional regulator</fullName>
    </submittedName>
</protein>
<dbReference type="CDD" id="cd00090">
    <property type="entry name" value="HTH_ARSR"/>
    <property type="match status" value="1"/>
</dbReference>
<keyword evidence="2" id="KW-0238">DNA-binding</keyword>
<dbReference type="Proteomes" id="UP000076066">
    <property type="component" value="Chromosome"/>
</dbReference>
<dbReference type="InterPro" id="IPR011008">
    <property type="entry name" value="Dimeric_a/b-barrel"/>
</dbReference>
<dbReference type="GO" id="GO:0006355">
    <property type="term" value="P:regulation of DNA-templated transcription"/>
    <property type="evidence" value="ECO:0007669"/>
    <property type="project" value="UniProtKB-ARBA"/>
</dbReference>
<dbReference type="STRING" id="1549855.AY555_01305"/>
<dbReference type="Gene3D" id="1.10.10.10">
    <property type="entry name" value="Winged helix-like DNA-binding domain superfamily/Winged helix DNA-binding domain"/>
    <property type="match status" value="1"/>
</dbReference>
<proteinExistence type="predicted"/>
<dbReference type="AlphaFoldDB" id="A0A143DBF2"/>
<dbReference type="KEGG" id="hjo:AY555_01305"/>